<evidence type="ECO:0000313" key="1">
    <source>
        <dbReference type="EMBL" id="GAA2110785.1"/>
    </source>
</evidence>
<evidence type="ECO:0000313" key="2">
    <source>
        <dbReference type="Proteomes" id="UP001500897"/>
    </source>
</evidence>
<reference evidence="1 2" key="1">
    <citation type="journal article" date="2019" name="Int. J. Syst. Evol. Microbiol.">
        <title>The Global Catalogue of Microorganisms (GCM) 10K type strain sequencing project: providing services to taxonomists for standard genome sequencing and annotation.</title>
        <authorList>
            <consortium name="The Broad Institute Genomics Platform"/>
            <consortium name="The Broad Institute Genome Sequencing Center for Infectious Disease"/>
            <person name="Wu L."/>
            <person name="Ma J."/>
        </authorList>
    </citation>
    <scope>NUCLEOTIDE SEQUENCE [LARGE SCALE GENOMIC DNA]</scope>
    <source>
        <strain evidence="1 2">JCM 14559</strain>
    </source>
</reference>
<keyword evidence="2" id="KW-1185">Reference proteome</keyword>
<comment type="caution">
    <text evidence="1">The sequence shown here is derived from an EMBL/GenBank/DDBJ whole genome shotgun (WGS) entry which is preliminary data.</text>
</comment>
<dbReference type="RefSeq" id="WP_344555177.1">
    <property type="nucleotide sequence ID" value="NZ_BAAANS010000039.1"/>
</dbReference>
<protein>
    <submittedName>
        <fullName evidence="1">Uncharacterized protein</fullName>
    </submittedName>
</protein>
<dbReference type="EMBL" id="BAAANS010000039">
    <property type="protein sequence ID" value="GAA2110785.1"/>
    <property type="molecule type" value="Genomic_DNA"/>
</dbReference>
<organism evidence="1 2">
    <name type="scientific">Kitasatospora saccharophila</name>
    <dbReference type="NCBI Taxonomy" id="407973"/>
    <lineage>
        <taxon>Bacteria</taxon>
        <taxon>Bacillati</taxon>
        <taxon>Actinomycetota</taxon>
        <taxon>Actinomycetes</taxon>
        <taxon>Kitasatosporales</taxon>
        <taxon>Streptomycetaceae</taxon>
        <taxon>Kitasatospora</taxon>
    </lineage>
</organism>
<dbReference type="Proteomes" id="UP001500897">
    <property type="component" value="Unassembled WGS sequence"/>
</dbReference>
<name>A0ABN2XHF0_9ACTN</name>
<sequence>MFENVQGIPAEKAERLGRLVEECRPVLAGPGASGPISLHQALDLARAARS</sequence>
<gene>
    <name evidence="1" type="ORF">GCM10009759_52370</name>
</gene>
<proteinExistence type="predicted"/>
<accession>A0ABN2XHF0</accession>